<evidence type="ECO:0000256" key="6">
    <source>
        <dbReference type="SAM" id="Phobius"/>
    </source>
</evidence>
<dbReference type="Proteomes" id="UP001596472">
    <property type="component" value="Unassembled WGS sequence"/>
</dbReference>
<protein>
    <recommendedName>
        <fullName evidence="2">histidine kinase</fullName>
        <ecNumber evidence="2">2.7.13.3</ecNumber>
    </recommendedName>
</protein>
<dbReference type="PROSITE" id="PS50109">
    <property type="entry name" value="HIS_KIN"/>
    <property type="match status" value="1"/>
</dbReference>
<name>A0ABW2L9H8_9BACT</name>
<dbReference type="InterPro" id="IPR036890">
    <property type="entry name" value="HATPase_C_sf"/>
</dbReference>
<feature type="transmembrane region" description="Helical" evidence="6">
    <location>
        <begin position="366"/>
        <end position="385"/>
    </location>
</feature>
<dbReference type="EMBL" id="JBHTBS010000006">
    <property type="protein sequence ID" value="MFC7337924.1"/>
    <property type="molecule type" value="Genomic_DNA"/>
</dbReference>
<evidence type="ECO:0000256" key="1">
    <source>
        <dbReference type="ARBA" id="ARBA00000085"/>
    </source>
</evidence>
<evidence type="ECO:0000256" key="3">
    <source>
        <dbReference type="ARBA" id="ARBA00022679"/>
    </source>
</evidence>
<feature type="domain" description="Histidine kinase" evidence="7">
    <location>
        <begin position="510"/>
        <end position="688"/>
    </location>
</feature>
<dbReference type="InterPro" id="IPR005467">
    <property type="entry name" value="His_kinase_dom"/>
</dbReference>
<organism evidence="8 9">
    <name type="scientific">Haloferula chungangensis</name>
    <dbReference type="NCBI Taxonomy" id="1048331"/>
    <lineage>
        <taxon>Bacteria</taxon>
        <taxon>Pseudomonadati</taxon>
        <taxon>Verrucomicrobiota</taxon>
        <taxon>Verrucomicrobiia</taxon>
        <taxon>Verrucomicrobiales</taxon>
        <taxon>Verrucomicrobiaceae</taxon>
        <taxon>Haloferula</taxon>
    </lineage>
</organism>
<evidence type="ECO:0000256" key="2">
    <source>
        <dbReference type="ARBA" id="ARBA00012438"/>
    </source>
</evidence>
<feature type="transmembrane region" description="Helical" evidence="6">
    <location>
        <begin position="245"/>
        <end position="266"/>
    </location>
</feature>
<keyword evidence="6" id="KW-1133">Transmembrane helix</keyword>
<dbReference type="Gene3D" id="3.30.565.10">
    <property type="entry name" value="Histidine kinase-like ATPase, C-terminal domain"/>
    <property type="match status" value="1"/>
</dbReference>
<feature type="transmembrane region" description="Helical" evidence="6">
    <location>
        <begin position="278"/>
        <end position="299"/>
    </location>
</feature>
<gene>
    <name evidence="8" type="ORF">ACFQY0_12100</name>
</gene>
<dbReference type="GO" id="GO:0005524">
    <property type="term" value="F:ATP binding"/>
    <property type="evidence" value="ECO:0007669"/>
    <property type="project" value="UniProtKB-KW"/>
</dbReference>
<sequence>AAAFGMGLSVVIAVVVLALRQPSIGLSFVPSANGESVLVQSPELEEREVTGMVWEGGRFELLPLDLTVEPDGAMGDYASYDTFLSRQQTLSEIQRADRFTLLTEQGEIPVQPSQSGRSFFSLPKGFWVQIVVGLLAFLVSAGVFAFRSGSAAARYLLFSGAATLLFAPAAALYSTRELALPGELFRWANDLNFLGGSLFAASFVALLLHYPRKLAPWWVGFSVVCLFVVWWVAQQVGVFESMTFARRFLVMIAVLATFILAGLHWFGTRRDPVGRAALKWFLLSWVLGTGLFAVGILLPQLFGVDTSRLQGYAFLLFILVYAGLAFGILRYRLFDLGEWWRQILIWGTVVLLLVTLYFSLVTGLQLPPGLSLALALLLGGVFRIIMRNRLRRREGPRREDLFASVLDVAFGPDDGLEKRWKELLAGLFHPLGLEVARPSPRSVTIADDGASMLVPGIGTAAAILLEFPEKGGRLFSQADAALATESRKMLQHALESRESYERGVTEERSRIALDIHDNIASGLLTALHSPDAARKDQCIRDTMTEIREMIRNAASEGLTLEEALAELRVETAERLAAADITLAWRCDEIPAEVLGSAHVHALRSVIREAVSNIIKHSAASHAEVSLSLHGKTLELKVSDNGRGFDPSQESTGSGLANFRERLRPFSGEVELASSASGTLLSARMELKVEDRRV</sequence>
<reference evidence="9" key="1">
    <citation type="journal article" date="2019" name="Int. J. Syst. Evol. Microbiol.">
        <title>The Global Catalogue of Microorganisms (GCM) 10K type strain sequencing project: providing services to taxonomists for standard genome sequencing and annotation.</title>
        <authorList>
            <consortium name="The Broad Institute Genomics Platform"/>
            <consortium name="The Broad Institute Genome Sequencing Center for Infectious Disease"/>
            <person name="Wu L."/>
            <person name="Ma J."/>
        </authorList>
    </citation>
    <scope>NUCLEOTIDE SEQUENCE [LARGE SCALE GENOMIC DNA]</scope>
    <source>
        <strain evidence="9">CGMCC 4.1467</strain>
    </source>
</reference>
<accession>A0ABW2L9H8</accession>
<feature type="non-terminal residue" evidence="8">
    <location>
        <position position="1"/>
    </location>
</feature>
<dbReference type="RefSeq" id="WP_379712692.1">
    <property type="nucleotide sequence ID" value="NZ_JBHTBS010000006.1"/>
</dbReference>
<evidence type="ECO:0000256" key="5">
    <source>
        <dbReference type="ARBA" id="ARBA00023012"/>
    </source>
</evidence>
<evidence type="ECO:0000259" key="7">
    <source>
        <dbReference type="PROSITE" id="PS50109"/>
    </source>
</evidence>
<feature type="transmembrane region" description="Helical" evidence="6">
    <location>
        <begin position="126"/>
        <end position="146"/>
    </location>
</feature>
<dbReference type="EC" id="2.7.13.3" evidence="2"/>
<evidence type="ECO:0000313" key="9">
    <source>
        <dbReference type="Proteomes" id="UP001596472"/>
    </source>
</evidence>
<evidence type="ECO:0000313" key="8">
    <source>
        <dbReference type="EMBL" id="MFC7337924.1"/>
    </source>
</evidence>
<comment type="caution">
    <text evidence="8">The sequence shown here is derived from an EMBL/GenBank/DDBJ whole genome shotgun (WGS) entry which is preliminary data.</text>
</comment>
<dbReference type="PANTHER" id="PTHR24421:SF10">
    <property type="entry name" value="NITRATE_NITRITE SENSOR PROTEIN NARQ"/>
    <property type="match status" value="1"/>
</dbReference>
<keyword evidence="5" id="KW-0902">Two-component regulatory system</keyword>
<dbReference type="CDD" id="cd16917">
    <property type="entry name" value="HATPase_UhpB-NarQ-NarX-like"/>
    <property type="match status" value="1"/>
</dbReference>
<feature type="transmembrane region" description="Helical" evidence="6">
    <location>
        <begin position="153"/>
        <end position="173"/>
    </location>
</feature>
<comment type="catalytic activity">
    <reaction evidence="1">
        <text>ATP + protein L-histidine = ADP + protein N-phospho-L-histidine.</text>
        <dbReference type="EC" id="2.7.13.3"/>
    </reaction>
</comment>
<keyword evidence="8" id="KW-0067">ATP-binding</keyword>
<keyword evidence="6" id="KW-0472">Membrane</keyword>
<keyword evidence="9" id="KW-1185">Reference proteome</keyword>
<feature type="transmembrane region" description="Helical" evidence="6">
    <location>
        <begin position="343"/>
        <end position="360"/>
    </location>
</feature>
<feature type="transmembrane region" description="Helical" evidence="6">
    <location>
        <begin position="193"/>
        <end position="210"/>
    </location>
</feature>
<dbReference type="SUPFAM" id="SSF55874">
    <property type="entry name" value="ATPase domain of HSP90 chaperone/DNA topoisomerase II/histidine kinase"/>
    <property type="match status" value="1"/>
</dbReference>
<dbReference type="SMART" id="SM00387">
    <property type="entry name" value="HATPase_c"/>
    <property type="match status" value="1"/>
</dbReference>
<keyword evidence="4" id="KW-0418">Kinase</keyword>
<dbReference type="Pfam" id="PF02518">
    <property type="entry name" value="HATPase_c"/>
    <property type="match status" value="1"/>
</dbReference>
<proteinExistence type="predicted"/>
<dbReference type="InterPro" id="IPR003594">
    <property type="entry name" value="HATPase_dom"/>
</dbReference>
<feature type="transmembrane region" description="Helical" evidence="6">
    <location>
        <begin position="217"/>
        <end position="233"/>
    </location>
</feature>
<dbReference type="InterPro" id="IPR050482">
    <property type="entry name" value="Sensor_HK_TwoCompSys"/>
</dbReference>
<dbReference type="PANTHER" id="PTHR24421">
    <property type="entry name" value="NITRATE/NITRITE SENSOR PROTEIN NARX-RELATED"/>
    <property type="match status" value="1"/>
</dbReference>
<feature type="transmembrane region" description="Helical" evidence="6">
    <location>
        <begin position="311"/>
        <end position="331"/>
    </location>
</feature>
<keyword evidence="8" id="KW-0547">Nucleotide-binding</keyword>
<keyword evidence="6" id="KW-0812">Transmembrane</keyword>
<keyword evidence="3" id="KW-0808">Transferase</keyword>
<evidence type="ECO:0000256" key="4">
    <source>
        <dbReference type="ARBA" id="ARBA00022777"/>
    </source>
</evidence>